<evidence type="ECO:0000313" key="2">
    <source>
        <dbReference type="Proteomes" id="UP000282311"/>
    </source>
</evidence>
<name>A0A3B0CIW3_9BACL</name>
<dbReference type="EMBL" id="RBAH01000009">
    <property type="protein sequence ID" value="RKN84249.1"/>
    <property type="molecule type" value="Genomic_DNA"/>
</dbReference>
<accession>A0A3B0CIW3</accession>
<evidence type="ECO:0000313" key="1">
    <source>
        <dbReference type="EMBL" id="RKN84249.1"/>
    </source>
</evidence>
<protein>
    <recommendedName>
        <fullName evidence="3">Gfo/Idh/MocA-like oxidoreductase N-terminal domain-containing protein</fullName>
    </recommendedName>
</protein>
<sequence>MKKIGFIDYFLDEWHAEKYPAMIEAATNGQMQVTYAYGKIDKPGGLSNNEWCAKKGIELLSSIEEVVEKSDYLIVLSPDHPEFHEELSELPLRSGKPTYIDKTFAPDRKTAQLLFGWASEHGTPMYSSSALRFAAEYEAVSREGIDTIFSFGPGKFENYSIHQIEPIVALMGSDVTRIMYTGTARFPSLLIGFADGRQATVNHFGNPTSFGTTINYASGEAKSLKIESDFFGSFIRNLVRFFETGEGGVDPAQTVAIITIIEYGLKAALSPHQWIEMPRS</sequence>
<keyword evidence="2" id="KW-1185">Reference proteome</keyword>
<comment type="caution">
    <text evidence="1">The sequence shown here is derived from an EMBL/GenBank/DDBJ whole genome shotgun (WGS) entry which is preliminary data.</text>
</comment>
<dbReference type="AlphaFoldDB" id="A0A3B0CIW3"/>
<dbReference type="OrthoDB" id="2923860at2"/>
<evidence type="ECO:0008006" key="3">
    <source>
        <dbReference type="Google" id="ProtNLM"/>
    </source>
</evidence>
<proteinExistence type="predicted"/>
<dbReference type="SUPFAM" id="SSF51735">
    <property type="entry name" value="NAD(P)-binding Rossmann-fold domains"/>
    <property type="match status" value="1"/>
</dbReference>
<dbReference type="InterPro" id="IPR036291">
    <property type="entry name" value="NAD(P)-bd_dom_sf"/>
</dbReference>
<dbReference type="RefSeq" id="WP_120747985.1">
    <property type="nucleotide sequence ID" value="NZ_RBAH01000009.1"/>
</dbReference>
<organism evidence="1 2">
    <name type="scientific">Paenibacillus ginsengarvi</name>
    <dbReference type="NCBI Taxonomy" id="400777"/>
    <lineage>
        <taxon>Bacteria</taxon>
        <taxon>Bacillati</taxon>
        <taxon>Bacillota</taxon>
        <taxon>Bacilli</taxon>
        <taxon>Bacillales</taxon>
        <taxon>Paenibacillaceae</taxon>
        <taxon>Paenibacillus</taxon>
    </lineage>
</organism>
<dbReference type="Gene3D" id="3.40.50.720">
    <property type="entry name" value="NAD(P)-binding Rossmann-like Domain"/>
    <property type="match status" value="1"/>
</dbReference>
<reference evidence="1 2" key="1">
    <citation type="journal article" date="2007" name="Int. J. Syst. Evol. Microbiol.">
        <title>Paenibacillus ginsengarvi sp. nov., isolated from soil from ginseng cultivation.</title>
        <authorList>
            <person name="Yoon M.H."/>
            <person name="Ten L.N."/>
            <person name="Im W.T."/>
        </authorList>
    </citation>
    <scope>NUCLEOTIDE SEQUENCE [LARGE SCALE GENOMIC DNA]</scope>
    <source>
        <strain evidence="1 2">KCTC 13059</strain>
    </source>
</reference>
<dbReference type="Proteomes" id="UP000282311">
    <property type="component" value="Unassembled WGS sequence"/>
</dbReference>
<gene>
    <name evidence="1" type="ORF">D7M11_14705</name>
</gene>